<dbReference type="Pfam" id="PF16125">
    <property type="entry name" value="DUF4837"/>
    <property type="match status" value="1"/>
</dbReference>
<evidence type="ECO:0008006" key="4">
    <source>
        <dbReference type="Google" id="ProtNLM"/>
    </source>
</evidence>
<accession>H1DJF5</accession>
<dbReference type="AlphaFoldDB" id="H1DJF5"/>
<dbReference type="HOGENOM" id="CLU_064059_0_0_10"/>
<reference evidence="2 3" key="1">
    <citation type="submission" date="2012-01" db="EMBL/GenBank/DDBJ databases">
        <title>The Genome Sequence of Odoribacter laneus YIT 12061.</title>
        <authorList>
            <consortium name="The Broad Institute Genome Sequencing Platform"/>
            <person name="Earl A."/>
            <person name="Ward D."/>
            <person name="Feldgarden M."/>
            <person name="Gevers D."/>
            <person name="Morotomi M."/>
            <person name="Young S.K."/>
            <person name="Zeng Q."/>
            <person name="Gargeya S."/>
            <person name="Fitzgerald M."/>
            <person name="Haas B."/>
            <person name="Abouelleil A."/>
            <person name="Alvarado L."/>
            <person name="Arachchi H.M."/>
            <person name="Berlin A."/>
            <person name="Chapman S.B."/>
            <person name="Gearin G."/>
            <person name="Goldberg J."/>
            <person name="Griggs A."/>
            <person name="Gujja S."/>
            <person name="Hansen M."/>
            <person name="Heiman D."/>
            <person name="Howarth C."/>
            <person name="Larimer J."/>
            <person name="Lui A."/>
            <person name="MacDonald P.J.P."/>
            <person name="McCowen C."/>
            <person name="Montmayeur A."/>
            <person name="Murphy C."/>
            <person name="Neiman D."/>
            <person name="Pearson M."/>
            <person name="Priest M."/>
            <person name="Roberts A."/>
            <person name="Saif S."/>
            <person name="Shea T."/>
            <person name="Sisk P."/>
            <person name="Stolte C."/>
            <person name="Sykes S."/>
            <person name="Wortman J."/>
            <person name="Nusbaum C."/>
            <person name="Birren B."/>
        </authorList>
    </citation>
    <scope>NUCLEOTIDE SEQUENCE [LARGE SCALE GENOMIC DNA]</scope>
    <source>
        <strain evidence="2 3">YIT 12061</strain>
    </source>
</reference>
<proteinExistence type="predicted"/>
<sequence>MKPASLMKITISLFLLMAVAACKEKGKALPVPSGSSNEILIVMDKAEWQGPVGDTVKQWFTQEQIGLPQPEPVFDIINLPVAFFDKNVKAYRNVLMAKISPEIDSATIRFKDSPWSQTQKYFEIDAPSEAAFLKVFEANKQKMLDVFLKAEQDRLMANYKKKPDSEIYRLFKDKYHLYLSCPSGYLINKDTTDFVWISRETRVDSRGIIFFQKEYKDAAQFGEQAIVDTVNAALEKFIPGPLPKTYMTLDTVAPIVSNVYNYAGKHYAVLLRGLWMVVNDYMGGPFVLNVILDQENNRVLYMMGYIYAPDDKKRNMLRQVEAILFTAGLDYKEGNR</sequence>
<evidence type="ECO:0000313" key="2">
    <source>
        <dbReference type="EMBL" id="EHP46410.1"/>
    </source>
</evidence>
<keyword evidence="3" id="KW-1185">Reference proteome</keyword>
<feature type="signal peptide" evidence="1">
    <location>
        <begin position="1"/>
        <end position="20"/>
    </location>
</feature>
<keyword evidence="1" id="KW-0732">Signal</keyword>
<dbReference type="EMBL" id="ADMC01000025">
    <property type="protein sequence ID" value="EHP46410.1"/>
    <property type="molecule type" value="Genomic_DNA"/>
</dbReference>
<dbReference type="InterPro" id="IPR032286">
    <property type="entry name" value="DUF4837"/>
</dbReference>
<evidence type="ECO:0000256" key="1">
    <source>
        <dbReference type="SAM" id="SignalP"/>
    </source>
</evidence>
<dbReference type="eggNOG" id="COG0322">
    <property type="taxonomic scope" value="Bacteria"/>
</dbReference>
<dbReference type="RefSeq" id="WP_009137174.1">
    <property type="nucleotide sequence ID" value="NZ_JH594596.1"/>
</dbReference>
<evidence type="ECO:0000313" key="3">
    <source>
        <dbReference type="Proteomes" id="UP000004892"/>
    </source>
</evidence>
<feature type="chain" id="PRO_5003550214" description="DUF4837 domain-containing protein" evidence="1">
    <location>
        <begin position="21"/>
        <end position="336"/>
    </location>
</feature>
<dbReference type="GeneID" id="98069586"/>
<dbReference type="Proteomes" id="UP000004892">
    <property type="component" value="Unassembled WGS sequence"/>
</dbReference>
<organism evidence="2 3">
    <name type="scientific">Odoribacter laneus YIT 12061</name>
    <dbReference type="NCBI Taxonomy" id="742817"/>
    <lineage>
        <taxon>Bacteria</taxon>
        <taxon>Pseudomonadati</taxon>
        <taxon>Bacteroidota</taxon>
        <taxon>Bacteroidia</taxon>
        <taxon>Bacteroidales</taxon>
        <taxon>Odoribacteraceae</taxon>
        <taxon>Odoribacter</taxon>
    </lineage>
</organism>
<dbReference type="PATRIC" id="fig|742817.3.peg.2165"/>
<protein>
    <recommendedName>
        <fullName evidence="4">DUF4837 domain-containing protein</fullName>
    </recommendedName>
</protein>
<comment type="caution">
    <text evidence="2">The sequence shown here is derived from an EMBL/GenBank/DDBJ whole genome shotgun (WGS) entry which is preliminary data.</text>
</comment>
<dbReference type="PROSITE" id="PS51257">
    <property type="entry name" value="PROKAR_LIPOPROTEIN"/>
    <property type="match status" value="1"/>
</dbReference>
<gene>
    <name evidence="2" type="ORF">HMPREF9449_02027</name>
</gene>
<name>H1DJF5_9BACT</name>
<dbReference type="STRING" id="742817.HMPREF9449_02027"/>